<organism evidence="1">
    <name type="scientific">Candidatus Kentrum sp. SD</name>
    <dbReference type="NCBI Taxonomy" id="2126332"/>
    <lineage>
        <taxon>Bacteria</taxon>
        <taxon>Pseudomonadati</taxon>
        <taxon>Pseudomonadota</taxon>
        <taxon>Gammaproteobacteria</taxon>
        <taxon>Candidatus Kentrum</taxon>
    </lineage>
</organism>
<protein>
    <submittedName>
        <fullName evidence="1">Uncharacterized protein</fullName>
    </submittedName>
</protein>
<proteinExistence type="predicted"/>
<gene>
    <name evidence="1" type="ORF">BECKSD772D_GA0070982_10313</name>
</gene>
<sequence length="110" mass="12505">MTGYQSIGFHEALETAESLPTTQQENLVEIIRRRLIESKRDSISRNIQVAKEEYAGGEAETGVVDDRMKALNVRQSAPRLTDLCHVDGEHCFSSVEEVDEFIRGLRNEWP</sequence>
<evidence type="ECO:0000313" key="1">
    <source>
        <dbReference type="EMBL" id="VFK78967.1"/>
    </source>
</evidence>
<accession>A0A451BL01</accession>
<reference evidence="1" key="1">
    <citation type="submission" date="2019-02" db="EMBL/GenBank/DDBJ databases">
        <authorList>
            <person name="Gruber-Vodicka R. H."/>
            <person name="Seah K. B. B."/>
        </authorList>
    </citation>
    <scope>NUCLEOTIDE SEQUENCE</scope>
    <source>
        <strain evidence="1">BECK_S127</strain>
    </source>
</reference>
<dbReference type="EMBL" id="CAADHB010000031">
    <property type="protein sequence ID" value="VFK78967.1"/>
    <property type="molecule type" value="Genomic_DNA"/>
</dbReference>
<name>A0A451BL01_9GAMM</name>
<dbReference type="AlphaFoldDB" id="A0A451BL01"/>